<dbReference type="GO" id="GO:0016791">
    <property type="term" value="F:phosphatase activity"/>
    <property type="evidence" value="ECO:0007669"/>
    <property type="project" value="TreeGrafter"/>
</dbReference>
<organism evidence="1 2">
    <name type="scientific">Streptococcus parauberis NCFD 2020</name>
    <dbReference type="NCBI Taxonomy" id="873447"/>
    <lineage>
        <taxon>Bacteria</taxon>
        <taxon>Bacillati</taxon>
        <taxon>Bacillota</taxon>
        <taxon>Bacilli</taxon>
        <taxon>Lactobacillales</taxon>
        <taxon>Streptococcaceae</taxon>
        <taxon>Streptococcus</taxon>
    </lineage>
</organism>
<accession>F1Z2K7</accession>
<dbReference type="eggNOG" id="COG0406">
    <property type="taxonomic scope" value="Bacteria"/>
</dbReference>
<dbReference type="PANTHER" id="PTHR48100">
    <property type="entry name" value="BROAD-SPECIFICITY PHOSPHATASE YOR283W-RELATED"/>
    <property type="match status" value="1"/>
</dbReference>
<dbReference type="EMBL" id="AEUT02000001">
    <property type="protein sequence ID" value="EGE54277.1"/>
    <property type="molecule type" value="Genomic_DNA"/>
</dbReference>
<dbReference type="Proteomes" id="UP000003732">
    <property type="component" value="Unassembled WGS sequence"/>
</dbReference>
<dbReference type="HOGENOM" id="CLU_033323_12_0_9"/>
<reference evidence="1 2" key="1">
    <citation type="submission" date="2011-02" db="EMBL/GenBank/DDBJ databases">
        <authorList>
            <person name="Stanhope M.J."/>
            <person name="Durkin A.S."/>
            <person name="Hostetler J."/>
            <person name="Kim M."/>
            <person name="Radune D."/>
            <person name="Singh I."/>
            <person name="Town C.D."/>
        </authorList>
    </citation>
    <scope>NUCLEOTIDE SEQUENCE [LARGE SCALE GENOMIC DNA]</scope>
    <source>
        <strain evidence="1 2">NCFD 2020</strain>
    </source>
</reference>
<proteinExistence type="predicted"/>
<dbReference type="PANTHER" id="PTHR48100:SF59">
    <property type="entry name" value="ADENOSYLCOBALAMIN_ALPHA-RIBAZOLE PHOSPHATASE"/>
    <property type="match status" value="1"/>
</dbReference>
<sequence length="185" mass="21881">MTTTIYFIRHAEPNYNNHDDILRELTEKGIDSSQKFVYQFSSVAIDKFYSSPYKRSIDTIRPLADSKNKQIIIIEELRERKLSDGWIDNFNEVARKQWEDFSYKLENGESLREVQQRNIKALNAILENTSSDETIVIGTHGTALSTIINYYQQDFKFEMFNNFKHEFPWIVKAEFKGNELIKITY</sequence>
<dbReference type="Pfam" id="PF00300">
    <property type="entry name" value="His_Phos_1"/>
    <property type="match status" value="1"/>
</dbReference>
<dbReference type="SUPFAM" id="SSF53254">
    <property type="entry name" value="Phosphoglycerate mutase-like"/>
    <property type="match status" value="1"/>
</dbReference>
<dbReference type="Gene3D" id="3.40.50.1240">
    <property type="entry name" value="Phosphoglycerate mutase-like"/>
    <property type="match status" value="1"/>
</dbReference>
<dbReference type="RefSeq" id="WP_003104641.1">
    <property type="nucleotide sequence ID" value="NZ_AEUT02000001.1"/>
</dbReference>
<dbReference type="CDD" id="cd07067">
    <property type="entry name" value="HP_PGM_like"/>
    <property type="match status" value="1"/>
</dbReference>
<dbReference type="InterPro" id="IPR050275">
    <property type="entry name" value="PGM_Phosphatase"/>
</dbReference>
<evidence type="ECO:0000313" key="1">
    <source>
        <dbReference type="EMBL" id="EGE54277.1"/>
    </source>
</evidence>
<dbReference type="GO" id="GO:0005737">
    <property type="term" value="C:cytoplasm"/>
    <property type="evidence" value="ECO:0007669"/>
    <property type="project" value="TreeGrafter"/>
</dbReference>
<dbReference type="InterPro" id="IPR013078">
    <property type="entry name" value="His_Pase_superF_clade-1"/>
</dbReference>
<name>F1Z2K7_9STRE</name>
<dbReference type="GeneID" id="61420731"/>
<dbReference type="SMART" id="SM00855">
    <property type="entry name" value="PGAM"/>
    <property type="match status" value="1"/>
</dbReference>
<protein>
    <submittedName>
        <fullName evidence="1">Phosphoglycerate mutase family protein</fullName>
    </submittedName>
</protein>
<evidence type="ECO:0000313" key="2">
    <source>
        <dbReference type="Proteomes" id="UP000003732"/>
    </source>
</evidence>
<dbReference type="AlphaFoldDB" id="F1Z2K7"/>
<comment type="caution">
    <text evidence="1">The sequence shown here is derived from an EMBL/GenBank/DDBJ whole genome shotgun (WGS) entry which is preliminary data.</text>
</comment>
<dbReference type="InterPro" id="IPR029033">
    <property type="entry name" value="His_PPase_superfam"/>
</dbReference>
<gene>
    <name evidence="1" type="ORF">SPB_1075</name>
</gene>